<sequence length="198" mass="21119">MHIGILIFDEVEVLDACGPFEVFSVAARLQGKDRDPEAIKVTLVSAYPERAVVVARGGLKLTADTTIADAPPFSLLLVPGGVTAEVERDPRVIEWIAERSSTPIVASVCTGAFLLAEAGILTNQTVTTHWEDQAELAARYPGLTVVGGLRWVQQGRIFTSAGISAGIDLALHLTGLADPGLPTRVARQMDYAWQAEGE</sequence>
<dbReference type="GO" id="GO:0006355">
    <property type="term" value="P:regulation of DNA-templated transcription"/>
    <property type="evidence" value="ECO:0007669"/>
    <property type="project" value="TreeGrafter"/>
</dbReference>
<keyword evidence="3" id="KW-1185">Reference proteome</keyword>
<dbReference type="InterPro" id="IPR029062">
    <property type="entry name" value="Class_I_gatase-like"/>
</dbReference>
<dbReference type="OrthoDB" id="3194870at2"/>
<dbReference type="InterPro" id="IPR052158">
    <property type="entry name" value="INH-QAR"/>
</dbReference>
<feature type="domain" description="DJ-1/PfpI" evidence="1">
    <location>
        <begin position="3"/>
        <end position="173"/>
    </location>
</feature>
<reference evidence="2 3" key="1">
    <citation type="submission" date="2019-06" db="EMBL/GenBank/DDBJ databases">
        <title>Sequencing the genomes of 1000 actinobacteria strains.</title>
        <authorList>
            <person name="Klenk H.-P."/>
        </authorList>
    </citation>
    <scope>NUCLEOTIDE SEQUENCE [LARGE SCALE GENOMIC DNA]</scope>
    <source>
        <strain evidence="2 3">DSM 4813</strain>
    </source>
</reference>
<dbReference type="InterPro" id="IPR002818">
    <property type="entry name" value="DJ-1/PfpI"/>
</dbReference>
<protein>
    <submittedName>
        <fullName evidence="2">DJ-1/PfpI family protein</fullName>
    </submittedName>
</protein>
<dbReference type="EMBL" id="VFOS01000001">
    <property type="protein sequence ID" value="TQL63625.1"/>
    <property type="molecule type" value="Genomic_DNA"/>
</dbReference>
<comment type="caution">
    <text evidence="2">The sequence shown here is derived from an EMBL/GenBank/DDBJ whole genome shotgun (WGS) entry which is preliminary data.</text>
</comment>
<gene>
    <name evidence="2" type="ORF">FB461_0091</name>
</gene>
<dbReference type="Pfam" id="PF01965">
    <property type="entry name" value="DJ-1_PfpI"/>
    <property type="match status" value="1"/>
</dbReference>
<name>A0A542ZTE1_RARFA</name>
<evidence type="ECO:0000313" key="3">
    <source>
        <dbReference type="Proteomes" id="UP000315389"/>
    </source>
</evidence>
<dbReference type="PANTHER" id="PTHR43130:SF14">
    <property type="entry name" value="DJ-1_PFPI DOMAIN-CONTAINING PROTEIN"/>
    <property type="match status" value="1"/>
</dbReference>
<accession>A0A542ZTE1</accession>
<dbReference type="RefSeq" id="WP_142117936.1">
    <property type="nucleotide sequence ID" value="NZ_BAAASV010000002.1"/>
</dbReference>
<organism evidence="2 3">
    <name type="scientific">Rarobacter faecitabidus</name>
    <dbReference type="NCBI Taxonomy" id="13243"/>
    <lineage>
        <taxon>Bacteria</taxon>
        <taxon>Bacillati</taxon>
        <taxon>Actinomycetota</taxon>
        <taxon>Actinomycetes</taxon>
        <taxon>Micrococcales</taxon>
        <taxon>Rarobacteraceae</taxon>
        <taxon>Rarobacter</taxon>
    </lineage>
</organism>
<dbReference type="PANTHER" id="PTHR43130">
    <property type="entry name" value="ARAC-FAMILY TRANSCRIPTIONAL REGULATOR"/>
    <property type="match status" value="1"/>
</dbReference>
<evidence type="ECO:0000259" key="1">
    <source>
        <dbReference type="Pfam" id="PF01965"/>
    </source>
</evidence>
<dbReference type="Gene3D" id="3.40.50.880">
    <property type="match status" value="1"/>
</dbReference>
<evidence type="ECO:0000313" key="2">
    <source>
        <dbReference type="EMBL" id="TQL63625.1"/>
    </source>
</evidence>
<proteinExistence type="predicted"/>
<dbReference type="CDD" id="cd03139">
    <property type="entry name" value="GATase1_PfpI_2"/>
    <property type="match status" value="1"/>
</dbReference>
<dbReference type="AlphaFoldDB" id="A0A542ZTE1"/>
<dbReference type="SUPFAM" id="SSF52317">
    <property type="entry name" value="Class I glutamine amidotransferase-like"/>
    <property type="match status" value="1"/>
</dbReference>
<dbReference type="Proteomes" id="UP000315389">
    <property type="component" value="Unassembled WGS sequence"/>
</dbReference>